<comment type="caution">
    <text evidence="2">The sequence shown here is derived from an EMBL/GenBank/DDBJ whole genome shotgun (WGS) entry which is preliminary data.</text>
</comment>
<gene>
    <name evidence="2" type="ORF">A3F84_12670</name>
</gene>
<evidence type="ECO:0000256" key="1">
    <source>
        <dbReference type="SAM" id="SignalP"/>
    </source>
</evidence>
<proteinExistence type="predicted"/>
<organism evidence="2 3">
    <name type="scientific">Handelsmanbacteria sp. (strain RIFCSPLOWO2_12_FULL_64_10)</name>
    <dbReference type="NCBI Taxonomy" id="1817868"/>
    <lineage>
        <taxon>Bacteria</taxon>
        <taxon>Candidatus Handelsmaniibacteriota</taxon>
    </lineage>
</organism>
<name>A0A1F6CWB5_HANXR</name>
<dbReference type="Proteomes" id="UP000178606">
    <property type="component" value="Unassembled WGS sequence"/>
</dbReference>
<sequence length="450" mass="49842">MKILSWLTPALIALLACRAEAVSVSGRFTTAAYTFERETPDSLSAGQFRVYQTGALTLRGLGDPRLSFQTSLRTSLDLLHRAGNDPSIRVQHAHFRWAGERLTLTLGRQFIAAGVGTGTLDGGRASLRLRDYATVDLYAGALAPLGRSKVLAGWDDGHMMGVHVVSARSTRTTVGVGFYRRTRRVTPYLSAAGAGYPDSLWADRVVRNGTFEVRPNALEQQMFGLDVRQSFAAWTLYGRLDASAAARLRVRRGEASLRYSDDRVTLSGEYLYRTPWTPANSIFSIFTQRANHEVSWRGDYRFSHLFGLFAELTNLFFDGRKGHRASAGAAVWNGYVTYSLRRGHGGVSDGVGGDIRQRLTGRAWVSAGAHFSSFRYEDGIGPRSTAFSATLGLHVRPVKYLSIDLEGQDMAQRLRTPTRLNPFPGLRNDVRFFFRASAWFFSSGSPMPME</sequence>
<reference evidence="2 3" key="1">
    <citation type="journal article" date="2016" name="Nat. Commun.">
        <title>Thousands of microbial genomes shed light on interconnected biogeochemical processes in an aquifer system.</title>
        <authorList>
            <person name="Anantharaman K."/>
            <person name="Brown C.T."/>
            <person name="Hug L.A."/>
            <person name="Sharon I."/>
            <person name="Castelle C.J."/>
            <person name="Probst A.J."/>
            <person name="Thomas B.C."/>
            <person name="Singh A."/>
            <person name="Wilkins M.J."/>
            <person name="Karaoz U."/>
            <person name="Brodie E.L."/>
            <person name="Williams K.H."/>
            <person name="Hubbard S.S."/>
            <person name="Banfield J.F."/>
        </authorList>
    </citation>
    <scope>NUCLEOTIDE SEQUENCE [LARGE SCALE GENOMIC DNA]</scope>
    <source>
        <strain evidence="3">RIFCSPLOWO2_12_FULL_64_10</strain>
    </source>
</reference>
<dbReference type="EMBL" id="MFKF01000121">
    <property type="protein sequence ID" value="OGG53435.1"/>
    <property type="molecule type" value="Genomic_DNA"/>
</dbReference>
<accession>A0A1F6CWB5</accession>
<evidence type="ECO:0000313" key="2">
    <source>
        <dbReference type="EMBL" id="OGG53435.1"/>
    </source>
</evidence>
<evidence type="ECO:0000313" key="3">
    <source>
        <dbReference type="Proteomes" id="UP000178606"/>
    </source>
</evidence>
<keyword evidence="1" id="KW-0732">Signal</keyword>
<dbReference type="PROSITE" id="PS51257">
    <property type="entry name" value="PROKAR_LIPOPROTEIN"/>
    <property type="match status" value="1"/>
</dbReference>
<feature type="chain" id="PRO_5009523581" description="Alginate export domain-containing protein" evidence="1">
    <location>
        <begin position="22"/>
        <end position="450"/>
    </location>
</feature>
<dbReference type="AlphaFoldDB" id="A0A1F6CWB5"/>
<protein>
    <recommendedName>
        <fullName evidence="4">Alginate export domain-containing protein</fullName>
    </recommendedName>
</protein>
<feature type="signal peptide" evidence="1">
    <location>
        <begin position="1"/>
        <end position="21"/>
    </location>
</feature>
<dbReference type="SUPFAM" id="SSF56935">
    <property type="entry name" value="Porins"/>
    <property type="match status" value="1"/>
</dbReference>
<evidence type="ECO:0008006" key="4">
    <source>
        <dbReference type="Google" id="ProtNLM"/>
    </source>
</evidence>